<reference evidence="2 3" key="1">
    <citation type="submission" date="2018-10" db="EMBL/GenBank/DDBJ databases">
        <title>Genome assembly for a Yunnan-Guizhou Plateau 3E fish, Anabarilius grahami (Regan), and its evolutionary and genetic applications.</title>
        <authorList>
            <person name="Jiang W."/>
        </authorList>
    </citation>
    <scope>NUCLEOTIDE SEQUENCE [LARGE SCALE GENOMIC DNA]</scope>
    <source>
        <strain evidence="2">AG-KIZ</strain>
        <tissue evidence="2">Muscle</tissue>
    </source>
</reference>
<sequence length="314" mass="34358">MTSYGATRKYKGAPGETVFISSSFGPVLSDCIYTNSAAAADKDELLDDDDVLSLMSSDPGASALLAASPREQEMALEEEAGEPAAPSRPPCPAYAELLEIMERASGRLQLPWERVRKTTGHGRLDEWFLSDHNPITPVSLPFLPDLHVEIDRAWKNLYSARIHRQQQANFADVEELSQNGGVGKLVVKVESLVPRGSKQGVKGVVYGVFAGLSEKEILENVKGAQVTDVMRFKRRDGAGDLPVLLTFKDGAKKAANRSDVIKLVVGAAERNLNIKQLPERLHQHMMESPCMGMSQLLRASSMEDVSEVDNEEPN</sequence>
<keyword evidence="3" id="KW-1185">Reference proteome</keyword>
<organism evidence="2 3">
    <name type="scientific">Anabarilius grahami</name>
    <name type="common">Kanglang fish</name>
    <name type="synonym">Barilius grahami</name>
    <dbReference type="NCBI Taxonomy" id="495550"/>
    <lineage>
        <taxon>Eukaryota</taxon>
        <taxon>Metazoa</taxon>
        <taxon>Chordata</taxon>
        <taxon>Craniata</taxon>
        <taxon>Vertebrata</taxon>
        <taxon>Euteleostomi</taxon>
        <taxon>Actinopterygii</taxon>
        <taxon>Neopterygii</taxon>
        <taxon>Teleostei</taxon>
        <taxon>Ostariophysi</taxon>
        <taxon>Cypriniformes</taxon>
        <taxon>Xenocyprididae</taxon>
        <taxon>Xenocypridinae</taxon>
        <taxon>Xenocypridinae incertae sedis</taxon>
        <taxon>Anabarilius</taxon>
    </lineage>
</organism>
<accession>A0A3N0Y244</accession>
<evidence type="ECO:0000313" key="3">
    <source>
        <dbReference type="Proteomes" id="UP000281406"/>
    </source>
</evidence>
<proteinExistence type="predicted"/>
<dbReference type="Proteomes" id="UP000281406">
    <property type="component" value="Unassembled WGS sequence"/>
</dbReference>
<evidence type="ECO:0000256" key="1">
    <source>
        <dbReference type="SAM" id="MobiDB-lite"/>
    </source>
</evidence>
<feature type="region of interest" description="Disordered" evidence="1">
    <location>
        <begin position="69"/>
        <end position="89"/>
    </location>
</feature>
<evidence type="ECO:0000313" key="2">
    <source>
        <dbReference type="EMBL" id="ROK87097.1"/>
    </source>
</evidence>
<protein>
    <submittedName>
        <fullName evidence="2">Uncharacterized protein</fullName>
    </submittedName>
</protein>
<dbReference type="AlphaFoldDB" id="A0A3N0Y244"/>
<gene>
    <name evidence="2" type="ORF">DPX16_10237</name>
</gene>
<name>A0A3N0Y244_ANAGA</name>
<dbReference type="EMBL" id="RJVU01055202">
    <property type="protein sequence ID" value="ROK87097.1"/>
    <property type="molecule type" value="Genomic_DNA"/>
</dbReference>
<comment type="caution">
    <text evidence="2">The sequence shown here is derived from an EMBL/GenBank/DDBJ whole genome shotgun (WGS) entry which is preliminary data.</text>
</comment>